<dbReference type="PROSITE" id="PS50943">
    <property type="entry name" value="HTH_CROC1"/>
    <property type="match status" value="1"/>
</dbReference>
<dbReference type="GO" id="GO:0003677">
    <property type="term" value="F:DNA binding"/>
    <property type="evidence" value="ECO:0007669"/>
    <property type="project" value="UniProtKB-KW"/>
</dbReference>
<dbReference type="RefSeq" id="WP_111419245.1">
    <property type="nucleotide sequence ID" value="NZ_NPEX01000065.1"/>
</dbReference>
<dbReference type="InterPro" id="IPR014710">
    <property type="entry name" value="RmlC-like_jellyroll"/>
</dbReference>
<proteinExistence type="predicted"/>
<evidence type="ECO:0000259" key="3">
    <source>
        <dbReference type="PROSITE" id="PS50943"/>
    </source>
</evidence>
<dbReference type="SMART" id="SM00530">
    <property type="entry name" value="HTH_XRE"/>
    <property type="match status" value="1"/>
</dbReference>
<accession>A0A327L883</accession>
<evidence type="ECO:0000313" key="4">
    <source>
        <dbReference type="EMBL" id="RAI43908.1"/>
    </source>
</evidence>
<reference evidence="4 5" key="1">
    <citation type="submission" date="2017-07" db="EMBL/GenBank/DDBJ databases">
        <title>Draft Genome Sequences of Select Purple Nonsulfur Bacteria.</title>
        <authorList>
            <person name="Lasarre B."/>
            <person name="Mckinlay J.B."/>
        </authorList>
    </citation>
    <scope>NUCLEOTIDE SEQUENCE [LARGE SCALE GENOMIC DNA]</scope>
    <source>
        <strain evidence="4 5">DSM 5909</strain>
    </source>
</reference>
<dbReference type="InterPro" id="IPR013096">
    <property type="entry name" value="Cupin_2"/>
</dbReference>
<dbReference type="CDD" id="cd00093">
    <property type="entry name" value="HTH_XRE"/>
    <property type="match status" value="1"/>
</dbReference>
<sequence>MNRHISPDGYRVDGPAGQDDETGADLPAIVGRNLRRLRTRQGHSLDRLAKLSGVSRAMLGQIETGKSAPTISLLWKVATALGVPFASLLTVEKQAGTVVLRRDRSKVLASSEGRFTSRALFPFDSERQVEFYELRVAPFHREDAHAHAPGTRENLIVAKGAIEILVGQHAPVELTEGDAILFEADVPHGYRNSSHGEAVLYLVMTYVETVG</sequence>
<dbReference type="CDD" id="cd02209">
    <property type="entry name" value="cupin_XRE_C"/>
    <property type="match status" value="1"/>
</dbReference>
<dbReference type="PANTHER" id="PTHR46797">
    <property type="entry name" value="HTH-TYPE TRANSCRIPTIONAL REGULATOR"/>
    <property type="match status" value="1"/>
</dbReference>
<evidence type="ECO:0000256" key="2">
    <source>
        <dbReference type="SAM" id="MobiDB-lite"/>
    </source>
</evidence>
<evidence type="ECO:0000256" key="1">
    <source>
        <dbReference type="ARBA" id="ARBA00023125"/>
    </source>
</evidence>
<dbReference type="Gene3D" id="1.10.260.40">
    <property type="entry name" value="lambda repressor-like DNA-binding domains"/>
    <property type="match status" value="1"/>
</dbReference>
<gene>
    <name evidence="4" type="ORF">CH341_11840</name>
</gene>
<comment type="caution">
    <text evidence="4">The sequence shown here is derived from an EMBL/GenBank/DDBJ whole genome shotgun (WGS) entry which is preliminary data.</text>
</comment>
<keyword evidence="5" id="KW-1185">Reference proteome</keyword>
<dbReference type="InterPro" id="IPR001387">
    <property type="entry name" value="Cro/C1-type_HTH"/>
</dbReference>
<dbReference type="PANTHER" id="PTHR46797:SF1">
    <property type="entry name" value="METHYLPHOSPHONATE SYNTHASE"/>
    <property type="match status" value="1"/>
</dbReference>
<organism evidence="4 5">
    <name type="scientific">Rhodoplanes roseus</name>
    <dbReference type="NCBI Taxonomy" id="29409"/>
    <lineage>
        <taxon>Bacteria</taxon>
        <taxon>Pseudomonadati</taxon>
        <taxon>Pseudomonadota</taxon>
        <taxon>Alphaproteobacteria</taxon>
        <taxon>Hyphomicrobiales</taxon>
        <taxon>Nitrobacteraceae</taxon>
        <taxon>Rhodoplanes</taxon>
    </lineage>
</organism>
<dbReference type="Pfam" id="PF01381">
    <property type="entry name" value="HTH_3"/>
    <property type="match status" value="1"/>
</dbReference>
<dbReference type="AlphaFoldDB" id="A0A327L883"/>
<dbReference type="Proteomes" id="UP000249130">
    <property type="component" value="Unassembled WGS sequence"/>
</dbReference>
<feature type="region of interest" description="Disordered" evidence="2">
    <location>
        <begin position="1"/>
        <end position="25"/>
    </location>
</feature>
<keyword evidence="1" id="KW-0238">DNA-binding</keyword>
<dbReference type="InterPro" id="IPR010982">
    <property type="entry name" value="Lambda_DNA-bd_dom_sf"/>
</dbReference>
<evidence type="ECO:0000313" key="5">
    <source>
        <dbReference type="Proteomes" id="UP000249130"/>
    </source>
</evidence>
<dbReference type="InterPro" id="IPR050807">
    <property type="entry name" value="TransReg_Diox_bact_type"/>
</dbReference>
<protein>
    <submittedName>
        <fullName evidence="4">Transcriptional regulator</fullName>
    </submittedName>
</protein>
<dbReference type="SUPFAM" id="SSF51182">
    <property type="entry name" value="RmlC-like cupins"/>
    <property type="match status" value="1"/>
</dbReference>
<dbReference type="SUPFAM" id="SSF47413">
    <property type="entry name" value="lambda repressor-like DNA-binding domains"/>
    <property type="match status" value="1"/>
</dbReference>
<dbReference type="GO" id="GO:0005829">
    <property type="term" value="C:cytosol"/>
    <property type="evidence" value="ECO:0007669"/>
    <property type="project" value="TreeGrafter"/>
</dbReference>
<dbReference type="GO" id="GO:0003700">
    <property type="term" value="F:DNA-binding transcription factor activity"/>
    <property type="evidence" value="ECO:0007669"/>
    <property type="project" value="TreeGrafter"/>
</dbReference>
<dbReference type="Pfam" id="PF07883">
    <property type="entry name" value="Cupin_2"/>
    <property type="match status" value="1"/>
</dbReference>
<dbReference type="InterPro" id="IPR011051">
    <property type="entry name" value="RmlC_Cupin_sf"/>
</dbReference>
<dbReference type="OrthoDB" id="189170at2"/>
<dbReference type="EMBL" id="NPEX01000065">
    <property type="protein sequence ID" value="RAI43908.1"/>
    <property type="molecule type" value="Genomic_DNA"/>
</dbReference>
<feature type="domain" description="HTH cro/C1-type" evidence="3">
    <location>
        <begin position="34"/>
        <end position="88"/>
    </location>
</feature>
<dbReference type="Gene3D" id="2.60.120.10">
    <property type="entry name" value="Jelly Rolls"/>
    <property type="match status" value="1"/>
</dbReference>
<name>A0A327L883_9BRAD</name>